<comment type="caution">
    <text evidence="1">The sequence shown here is derived from an EMBL/GenBank/DDBJ whole genome shotgun (WGS) entry which is preliminary data.</text>
</comment>
<sequence>MFICFKLKYCFLLHLYSIIEIEKESKQIIKF</sequence>
<organism evidence="1 2">
    <name type="scientific">Bacteroides fragilis CL05T12C13</name>
    <dbReference type="NCBI Taxonomy" id="997881"/>
    <lineage>
        <taxon>Bacteria</taxon>
        <taxon>Pseudomonadati</taxon>
        <taxon>Bacteroidota</taxon>
        <taxon>Bacteroidia</taxon>
        <taxon>Bacteroidales</taxon>
        <taxon>Bacteroidaceae</taxon>
        <taxon>Bacteroides</taxon>
    </lineage>
</organism>
<gene>
    <name evidence="1" type="ORF">HMPREF1080_02736</name>
</gene>
<dbReference type="AlphaFoldDB" id="I9K7L5"/>
<evidence type="ECO:0000313" key="1">
    <source>
        <dbReference type="EMBL" id="EIY95764.1"/>
    </source>
</evidence>
<proteinExistence type="predicted"/>
<accession>I9K7L5</accession>
<protein>
    <submittedName>
        <fullName evidence="1">Uncharacterized protein</fullName>
    </submittedName>
</protein>
<evidence type="ECO:0000313" key="2">
    <source>
        <dbReference type="Proteomes" id="UP000003917"/>
    </source>
</evidence>
<dbReference type="EMBL" id="AGXP01000028">
    <property type="protein sequence ID" value="EIY95764.1"/>
    <property type="molecule type" value="Genomic_DNA"/>
</dbReference>
<dbReference type="Proteomes" id="UP000003917">
    <property type="component" value="Unassembled WGS sequence"/>
</dbReference>
<name>I9K7L5_BACFG</name>
<dbReference type="HOGENOM" id="CLU_3395057_0_0_10"/>
<reference evidence="1 2" key="1">
    <citation type="submission" date="2012-02" db="EMBL/GenBank/DDBJ databases">
        <title>The Genome Sequence of Bacteroides fragilis CL05T12C13.</title>
        <authorList>
            <consortium name="The Broad Institute Genome Sequencing Platform"/>
            <person name="Earl A."/>
            <person name="Ward D."/>
            <person name="Feldgarden M."/>
            <person name="Gevers D."/>
            <person name="Zitomersky N.L."/>
            <person name="Coyne M.J."/>
            <person name="Comstock L.E."/>
            <person name="Young S.K."/>
            <person name="Zeng Q."/>
            <person name="Gargeya S."/>
            <person name="Fitzgerald M."/>
            <person name="Haas B."/>
            <person name="Abouelleil A."/>
            <person name="Alvarado L."/>
            <person name="Arachchi H.M."/>
            <person name="Berlin A."/>
            <person name="Chapman S.B."/>
            <person name="Gearin G."/>
            <person name="Goldberg J."/>
            <person name="Griggs A."/>
            <person name="Gujja S."/>
            <person name="Hansen M."/>
            <person name="Heiman D."/>
            <person name="Howarth C."/>
            <person name="Larimer J."/>
            <person name="Lui A."/>
            <person name="MacDonald P.J.P."/>
            <person name="McCowen C."/>
            <person name="Montmayeur A."/>
            <person name="Murphy C."/>
            <person name="Neiman D."/>
            <person name="Pearson M."/>
            <person name="Priest M."/>
            <person name="Roberts A."/>
            <person name="Saif S."/>
            <person name="Shea T."/>
            <person name="Sisk P."/>
            <person name="Stolte C."/>
            <person name="Sykes S."/>
            <person name="Wortman J."/>
            <person name="Nusbaum C."/>
            <person name="Birren B."/>
        </authorList>
    </citation>
    <scope>NUCLEOTIDE SEQUENCE [LARGE SCALE GENOMIC DNA]</scope>
    <source>
        <strain evidence="1 2">CL05T12C13</strain>
    </source>
</reference>